<accession>A0AB73TYM0</accession>
<organism evidence="1 2">
    <name type="scientific">Mycobacteroides chelonae</name>
    <name type="common">Mycobacterium chelonae</name>
    <dbReference type="NCBI Taxonomy" id="1774"/>
    <lineage>
        <taxon>Bacteria</taxon>
        <taxon>Bacillati</taxon>
        <taxon>Actinomycetota</taxon>
        <taxon>Actinomycetes</taxon>
        <taxon>Mycobacteriales</taxon>
        <taxon>Mycobacteriaceae</taxon>
        <taxon>Mycobacteroides</taxon>
    </lineage>
</organism>
<dbReference type="EMBL" id="CP041150">
    <property type="protein sequence ID" value="QDF69564.1"/>
    <property type="molecule type" value="Genomic_DNA"/>
</dbReference>
<evidence type="ECO:0000313" key="2">
    <source>
        <dbReference type="Proteomes" id="UP000317728"/>
    </source>
</evidence>
<reference evidence="1 2" key="1">
    <citation type="submission" date="2019-06" db="EMBL/GenBank/DDBJ databases">
        <title>Whole geneome sequnce of Mycobacteroides chelonae M77 isolated from bovine milk from Meghalaya, India.</title>
        <authorList>
            <person name="Vise E."/>
            <person name="Das S."/>
            <person name="Garg A."/>
            <person name="Ghatak S."/>
            <person name="Shakuntala I."/>
            <person name="Milton A.A.P."/>
            <person name="Karam A."/>
            <person name="Sanjukta R."/>
            <person name="Puro K."/>
            <person name="Sen A."/>
        </authorList>
    </citation>
    <scope>NUCLEOTIDE SEQUENCE [LARGE SCALE GENOMIC DNA]</scope>
    <source>
        <strain evidence="1 2">M77</strain>
    </source>
</reference>
<dbReference type="RefSeq" id="WP_041803500.1">
    <property type="nucleotide sequence ID" value="NZ_CP041150.1"/>
</dbReference>
<gene>
    <name evidence="1" type="ORF">FJK96_04910</name>
</gene>
<sequence length="59" mass="6286">MNWHKNVAANEHGLSVSARAVDGAAHVRIVASAPAVVAAGVRPRRSTWAARLRSMVIGW</sequence>
<evidence type="ECO:0000313" key="1">
    <source>
        <dbReference type="EMBL" id="QDF69564.1"/>
    </source>
</evidence>
<dbReference type="AlphaFoldDB" id="A0AB73TYM0"/>
<protein>
    <submittedName>
        <fullName evidence="1">Uncharacterized protein</fullName>
    </submittedName>
</protein>
<dbReference type="Proteomes" id="UP000317728">
    <property type="component" value="Chromosome"/>
</dbReference>
<name>A0AB73TYM0_MYCCH</name>
<proteinExistence type="predicted"/>